<dbReference type="InterPro" id="IPR036719">
    <property type="entry name" value="Neuro-gated_channel_TM_sf"/>
</dbReference>
<proteinExistence type="predicted"/>
<protein>
    <recommendedName>
        <fullName evidence="4">Neurotransmitter-gated ion-channel transmembrane domain-containing protein</fullName>
    </recommendedName>
</protein>
<reference evidence="2 3" key="1">
    <citation type="submission" date="2018-11" db="EMBL/GenBank/DDBJ databases">
        <authorList>
            <consortium name="Pathogen Informatics"/>
        </authorList>
    </citation>
    <scope>NUCLEOTIDE SEQUENCE [LARGE SCALE GENOMIC DNA]</scope>
</reference>
<dbReference type="AlphaFoldDB" id="A0A3P7HWT9"/>
<dbReference type="InterPro" id="IPR038050">
    <property type="entry name" value="Neuro_actylchol_rec"/>
</dbReference>
<dbReference type="OrthoDB" id="5975154at2759"/>
<dbReference type="EMBL" id="UYYB01000790">
    <property type="protein sequence ID" value="VDM65471.1"/>
    <property type="molecule type" value="Genomic_DNA"/>
</dbReference>
<keyword evidence="3" id="KW-1185">Reference proteome</keyword>
<keyword evidence="1" id="KW-0472">Membrane</keyword>
<evidence type="ECO:0008006" key="4">
    <source>
        <dbReference type="Google" id="ProtNLM"/>
    </source>
</evidence>
<evidence type="ECO:0000256" key="1">
    <source>
        <dbReference type="SAM" id="Phobius"/>
    </source>
</evidence>
<name>A0A3P7HWT9_STRVU</name>
<gene>
    <name evidence="2" type="ORF">SVUK_LOCUS469</name>
</gene>
<feature type="transmembrane region" description="Helical" evidence="1">
    <location>
        <begin position="65"/>
        <end position="83"/>
    </location>
</feature>
<accession>A0A3P7HWT9</accession>
<evidence type="ECO:0000313" key="2">
    <source>
        <dbReference type="EMBL" id="VDM65471.1"/>
    </source>
</evidence>
<dbReference type="SUPFAM" id="SSF90112">
    <property type="entry name" value="Neurotransmitter-gated ion-channel transmembrane pore"/>
    <property type="match status" value="1"/>
</dbReference>
<dbReference type="Proteomes" id="UP000270094">
    <property type="component" value="Unassembled WGS sequence"/>
</dbReference>
<dbReference type="Gene3D" id="1.20.58.390">
    <property type="entry name" value="Neurotransmitter-gated ion-channel transmembrane domain"/>
    <property type="match status" value="1"/>
</dbReference>
<evidence type="ECO:0000313" key="3">
    <source>
        <dbReference type="Proteomes" id="UP000270094"/>
    </source>
</evidence>
<dbReference type="GO" id="GO:0016020">
    <property type="term" value="C:membrane"/>
    <property type="evidence" value="ECO:0007669"/>
    <property type="project" value="InterPro"/>
</dbReference>
<dbReference type="GO" id="GO:0006811">
    <property type="term" value="P:monoatomic ion transport"/>
    <property type="evidence" value="ECO:0007669"/>
    <property type="project" value="InterPro"/>
</dbReference>
<sequence length="91" mass="10648">MPSAPQTSLPKLREEELDDFEYELLRVINLVHAVIQRTEMRTAEKDRRDAAVLEWQQVAMVLDRFLLLVFLIGTTISTLTILYQRELGIFE</sequence>
<keyword evidence="1" id="KW-0812">Transmembrane</keyword>
<keyword evidence="1" id="KW-1133">Transmembrane helix</keyword>
<organism evidence="2 3">
    <name type="scientific">Strongylus vulgaris</name>
    <name type="common">Blood worm</name>
    <dbReference type="NCBI Taxonomy" id="40348"/>
    <lineage>
        <taxon>Eukaryota</taxon>
        <taxon>Metazoa</taxon>
        <taxon>Ecdysozoa</taxon>
        <taxon>Nematoda</taxon>
        <taxon>Chromadorea</taxon>
        <taxon>Rhabditida</taxon>
        <taxon>Rhabditina</taxon>
        <taxon>Rhabditomorpha</taxon>
        <taxon>Strongyloidea</taxon>
        <taxon>Strongylidae</taxon>
        <taxon>Strongylus</taxon>
    </lineage>
</organism>